<feature type="domain" description="Nucleotidyl transferase" evidence="11">
    <location>
        <begin position="7"/>
        <end position="260"/>
    </location>
</feature>
<dbReference type="PATRIC" id="fig|1453497.3.peg.1644"/>
<dbReference type="Proteomes" id="UP000077339">
    <property type="component" value="Unassembled WGS sequence"/>
</dbReference>
<keyword evidence="2 9" id="KW-0321">Glycogen metabolism</keyword>
<feature type="site" description="Could play a key role in the communication between the regulatory and the substrate sites" evidence="9">
    <location>
        <position position="98"/>
    </location>
</feature>
<dbReference type="Pfam" id="PF24894">
    <property type="entry name" value="Hexapep_GlmU"/>
    <property type="match status" value="1"/>
</dbReference>
<accession>A0A176K1F9</accession>
<evidence type="ECO:0000259" key="11">
    <source>
        <dbReference type="Pfam" id="PF00483"/>
    </source>
</evidence>
<evidence type="ECO:0000256" key="3">
    <source>
        <dbReference type="ARBA" id="ARBA00022679"/>
    </source>
</evidence>
<keyword evidence="4 9" id="KW-0548">Nucleotidyltransferase</keyword>
<dbReference type="OrthoDB" id="9801810at2"/>
<dbReference type="Pfam" id="PF00483">
    <property type="entry name" value="NTP_transferase"/>
    <property type="match status" value="1"/>
</dbReference>
<dbReference type="InterPro" id="IPR029044">
    <property type="entry name" value="Nucleotide-diphossugar_trans"/>
</dbReference>
<evidence type="ECO:0000259" key="12">
    <source>
        <dbReference type="Pfam" id="PF24894"/>
    </source>
</evidence>
<comment type="subunit">
    <text evidence="9">Homotetramer.</text>
</comment>
<feature type="binding site" evidence="9">
    <location>
        <begin position="179"/>
        <end position="180"/>
    </location>
    <ligand>
        <name>alpha-D-glucose 1-phosphate</name>
        <dbReference type="ChEBI" id="CHEBI:58601"/>
    </ligand>
</feature>
<dbReference type="SUPFAM" id="SSF53448">
    <property type="entry name" value="Nucleotide-diphospho-sugar transferases"/>
    <property type="match status" value="1"/>
</dbReference>
<evidence type="ECO:0000313" key="14">
    <source>
        <dbReference type="Proteomes" id="UP000077339"/>
    </source>
</evidence>
<keyword evidence="3 9" id="KW-0808">Transferase</keyword>
<feature type="binding site" evidence="9">
    <location>
        <position position="164"/>
    </location>
    <ligand>
        <name>alpha-D-glucose 1-phosphate</name>
        <dbReference type="ChEBI" id="CHEBI:58601"/>
    </ligand>
</feature>
<name>A0A176K1F9_9BACT</name>
<dbReference type="InterPro" id="IPR011004">
    <property type="entry name" value="Trimer_LpxA-like_sf"/>
</dbReference>
<dbReference type="CDD" id="cd04651">
    <property type="entry name" value="LbH_G1P_AT_C"/>
    <property type="match status" value="1"/>
</dbReference>
<sequence length="423" mass="47053">MTKSVVAMILAGGQGTRLGLLTDEVAKPAVPFGGKYRIIDFTLSNCVNSGIFDVGILTQYRPHVLSKHIGIGRHWDLDRKDGGVVMLPPFQGRSDADWYSGTANAIYQNIDFIDSLNPEIVLILSGDHIYAMDYNEIIDFHFSKMADGTIACMRVPISEASRFGLMVTNFEGRITEFQEKPQQPKSNLASLGIYVFTWNFLKEKLIEDAHDQNSGHDFGKNIIPKIVSEDSGRLFAFSFEGYWRDVGTLQAYWESNLELTRPVPGLNLHDPTWRFYTHSEEYPPAYFSSGAKIRSSLISEGCEVHGIVENSLLFQGVKVGKDSIIKDSVIMTNCIIGQNCTIEKAIISERTIIGNNVQLGIGEEKPNKISPEIYNGGLVVVGSDVKIPDGVKIGKNTAIWNYVRESQFKGVVLSGEILYPEER</sequence>
<reference evidence="13 14" key="1">
    <citation type="submission" date="2014-02" db="EMBL/GenBank/DDBJ databases">
        <title>Kosmotoga genome sequencing.</title>
        <authorList>
            <person name="Pollo S.M."/>
            <person name="Charchuk R."/>
            <person name="Nesbo C.L."/>
        </authorList>
    </citation>
    <scope>NUCLEOTIDE SEQUENCE [LARGE SCALE GENOMIC DNA]</scope>
    <source>
        <strain evidence="13 14">S304</strain>
    </source>
</reference>
<dbReference type="RefSeq" id="WP_068346685.1">
    <property type="nucleotide sequence ID" value="NZ_JFHK01000005.1"/>
</dbReference>
<dbReference type="GO" id="GO:0008878">
    <property type="term" value="F:glucose-1-phosphate adenylyltransferase activity"/>
    <property type="evidence" value="ECO:0007669"/>
    <property type="project" value="UniProtKB-UniRule"/>
</dbReference>
<dbReference type="NCBIfam" id="NF003670">
    <property type="entry name" value="PRK05293.1"/>
    <property type="match status" value="1"/>
</dbReference>
<dbReference type="InterPro" id="IPR056818">
    <property type="entry name" value="GlmU/GlgC-like_hexapep"/>
</dbReference>
<keyword evidence="8 9" id="KW-0119">Carbohydrate metabolism</keyword>
<comment type="function">
    <text evidence="9">Involved in the biosynthesis of ADP-glucose, a building block required for the elongation reactions to produce glycogen. Catalyzes the reaction between ATP and alpha-D-glucose 1-phosphate (G1P) to produce pyrophosphate and ADP-Glc.</text>
</comment>
<feature type="binding site" evidence="9">
    <location>
        <position position="99"/>
    </location>
    <ligand>
        <name>alpha-D-glucose 1-phosphate</name>
        <dbReference type="ChEBI" id="CHEBI:58601"/>
    </ligand>
</feature>
<dbReference type="EC" id="2.7.7.27" evidence="9"/>
<evidence type="ECO:0000256" key="8">
    <source>
        <dbReference type="ARBA" id="ARBA00023277"/>
    </source>
</evidence>
<gene>
    <name evidence="9" type="primary">glgC</name>
    <name evidence="13" type="ORF">AT15_08275</name>
</gene>
<dbReference type="EMBL" id="JFHK01000005">
    <property type="protein sequence ID" value="OAA30966.1"/>
    <property type="molecule type" value="Genomic_DNA"/>
</dbReference>
<feature type="binding site" evidence="9">
    <location>
        <position position="190"/>
    </location>
    <ligand>
        <name>alpha-D-glucose 1-phosphate</name>
        <dbReference type="ChEBI" id="CHEBI:58601"/>
    </ligand>
</feature>
<evidence type="ECO:0000256" key="6">
    <source>
        <dbReference type="ARBA" id="ARBA00022840"/>
    </source>
</evidence>
<evidence type="ECO:0000256" key="9">
    <source>
        <dbReference type="HAMAP-Rule" id="MF_00624"/>
    </source>
</evidence>
<keyword evidence="7 9" id="KW-0320">Glycogen biosynthesis</keyword>
<evidence type="ECO:0000256" key="5">
    <source>
        <dbReference type="ARBA" id="ARBA00022741"/>
    </source>
</evidence>
<dbReference type="STRING" id="1453497.AT15_08275"/>
<keyword evidence="6 9" id="KW-0067">ATP-binding</keyword>
<dbReference type="NCBIfam" id="TIGR02091">
    <property type="entry name" value="glgC"/>
    <property type="match status" value="1"/>
</dbReference>
<dbReference type="PROSITE" id="PS00808">
    <property type="entry name" value="ADP_GLC_PYROPHOSPH_1"/>
    <property type="match status" value="1"/>
</dbReference>
<protein>
    <recommendedName>
        <fullName evidence="9">Glucose-1-phosphate adenylyltransferase</fullName>
        <ecNumber evidence="9">2.7.7.27</ecNumber>
    </recommendedName>
    <alternativeName>
        <fullName evidence="9">ADP-glucose pyrophosphorylase</fullName>
        <shortName evidence="9">ADPGlc PPase</shortName>
    </alternativeName>
    <alternativeName>
        <fullName evidence="9">ADP-glucose synthase</fullName>
    </alternativeName>
</protein>
<comment type="caution">
    <text evidence="13">The sequence shown here is derived from an EMBL/GenBank/DDBJ whole genome shotgun (WGS) entry which is preliminary data.</text>
</comment>
<keyword evidence="5 9" id="KW-0547">Nucleotide-binding</keyword>
<evidence type="ECO:0000313" key="13">
    <source>
        <dbReference type="EMBL" id="OAA30966.1"/>
    </source>
</evidence>
<comment type="similarity">
    <text evidence="1 9">Belongs to the bacterial/plant glucose-1-phosphate adenylyltransferase family.</text>
</comment>
<dbReference type="HAMAP" id="MF_00624">
    <property type="entry name" value="GlgC"/>
    <property type="match status" value="1"/>
</dbReference>
<dbReference type="GO" id="GO:0005978">
    <property type="term" value="P:glycogen biosynthetic process"/>
    <property type="evidence" value="ECO:0007669"/>
    <property type="project" value="UniProtKB-UniRule"/>
</dbReference>
<dbReference type="InterPro" id="IPR005836">
    <property type="entry name" value="ADP_Glu_pyroP_CS"/>
</dbReference>
<dbReference type="SUPFAM" id="SSF51161">
    <property type="entry name" value="Trimeric LpxA-like enzymes"/>
    <property type="match status" value="1"/>
</dbReference>
<evidence type="ECO:0000256" key="7">
    <source>
        <dbReference type="ARBA" id="ARBA00023056"/>
    </source>
</evidence>
<dbReference type="PANTHER" id="PTHR43523:SF2">
    <property type="entry name" value="GLUCOSE-1-PHOSPHATE ADENYLYLTRANSFERASE"/>
    <property type="match status" value="1"/>
</dbReference>
<dbReference type="UniPathway" id="UPA00164"/>
<feature type="domain" description="Glucose-1-phosphate adenylyltransferase/Bifunctional protein GlmU-like C-terminal hexapeptide" evidence="12">
    <location>
        <begin position="291"/>
        <end position="381"/>
    </location>
</feature>
<keyword evidence="14" id="KW-1185">Reference proteome</keyword>
<comment type="catalytic activity">
    <reaction evidence="9">
        <text>alpha-D-glucose 1-phosphate + ATP + H(+) = ADP-alpha-D-glucose + diphosphate</text>
        <dbReference type="Rhea" id="RHEA:12120"/>
        <dbReference type="ChEBI" id="CHEBI:15378"/>
        <dbReference type="ChEBI" id="CHEBI:30616"/>
        <dbReference type="ChEBI" id="CHEBI:33019"/>
        <dbReference type="ChEBI" id="CHEBI:57498"/>
        <dbReference type="ChEBI" id="CHEBI:58601"/>
        <dbReference type="EC" id="2.7.7.27"/>
    </reaction>
</comment>
<dbReference type="CDD" id="cd02508">
    <property type="entry name" value="ADP_Glucose_PP"/>
    <property type="match status" value="1"/>
</dbReference>
<feature type="site" description="Could play a key role in the communication between the regulatory and the substrate sites" evidence="9">
    <location>
        <position position="59"/>
    </location>
</feature>
<dbReference type="InterPro" id="IPR011831">
    <property type="entry name" value="ADP-Glc_PPase"/>
</dbReference>
<dbReference type="InterPro" id="IPR005835">
    <property type="entry name" value="NTP_transferase_dom"/>
</dbReference>
<organism evidence="13 14">
    <name type="scientific">Kosmotoga arenicorallina S304</name>
    <dbReference type="NCBI Taxonomy" id="1453497"/>
    <lineage>
        <taxon>Bacteria</taxon>
        <taxon>Thermotogati</taxon>
        <taxon>Thermotogota</taxon>
        <taxon>Thermotogae</taxon>
        <taxon>Kosmotogales</taxon>
        <taxon>Kosmotogaceae</taxon>
        <taxon>Kosmotoga</taxon>
    </lineage>
</organism>
<dbReference type="Gene3D" id="2.160.10.10">
    <property type="entry name" value="Hexapeptide repeat proteins"/>
    <property type="match status" value="1"/>
</dbReference>
<evidence type="ECO:0000256" key="4">
    <source>
        <dbReference type="ARBA" id="ARBA00022695"/>
    </source>
</evidence>
<proteinExistence type="inferred from homology"/>
<dbReference type="AlphaFoldDB" id="A0A176K1F9"/>
<dbReference type="Gene3D" id="3.90.550.10">
    <property type="entry name" value="Spore Coat Polysaccharide Biosynthesis Protein SpsA, Chain A"/>
    <property type="match status" value="1"/>
</dbReference>
<dbReference type="InterPro" id="IPR023049">
    <property type="entry name" value="GlgC_bac"/>
</dbReference>
<comment type="pathway">
    <text evidence="9 10">Glycan biosynthesis; glycogen biosynthesis.</text>
</comment>
<dbReference type="PANTHER" id="PTHR43523">
    <property type="entry name" value="GLUCOSE-1-PHOSPHATE ADENYLYLTRANSFERASE-RELATED"/>
    <property type="match status" value="1"/>
</dbReference>
<dbReference type="PROSITE" id="PS00809">
    <property type="entry name" value="ADP_GLC_PYROPHOSPH_2"/>
    <property type="match status" value="1"/>
</dbReference>
<evidence type="ECO:0000256" key="2">
    <source>
        <dbReference type="ARBA" id="ARBA00022600"/>
    </source>
</evidence>
<dbReference type="GO" id="GO:0005524">
    <property type="term" value="F:ATP binding"/>
    <property type="evidence" value="ECO:0007669"/>
    <property type="project" value="UniProtKB-KW"/>
</dbReference>
<evidence type="ECO:0000256" key="1">
    <source>
        <dbReference type="ARBA" id="ARBA00010443"/>
    </source>
</evidence>
<evidence type="ECO:0000256" key="10">
    <source>
        <dbReference type="RuleBase" id="RU003742"/>
    </source>
</evidence>